<dbReference type="GO" id="GO:0032357">
    <property type="term" value="F:oxidized purine DNA binding"/>
    <property type="evidence" value="ECO:0007669"/>
    <property type="project" value="TreeGrafter"/>
</dbReference>
<evidence type="ECO:0000256" key="14">
    <source>
        <dbReference type="RuleBase" id="RU365096"/>
    </source>
</evidence>
<dbReference type="Gene3D" id="1.10.1670.10">
    <property type="entry name" value="Helix-hairpin-Helix base-excision DNA repair enzymes (C-terminal)"/>
    <property type="match status" value="1"/>
</dbReference>
<evidence type="ECO:0000313" key="16">
    <source>
        <dbReference type="EMBL" id="MBT9291930.1"/>
    </source>
</evidence>
<dbReference type="Pfam" id="PF00730">
    <property type="entry name" value="HhH-GPD"/>
    <property type="match status" value="1"/>
</dbReference>
<dbReference type="Pfam" id="PF14815">
    <property type="entry name" value="NUDIX_4"/>
    <property type="match status" value="1"/>
</dbReference>
<dbReference type="InterPro" id="IPR011257">
    <property type="entry name" value="DNA_glycosylase"/>
</dbReference>
<dbReference type="Gene3D" id="1.10.340.30">
    <property type="entry name" value="Hypothetical protein, domain 2"/>
    <property type="match status" value="1"/>
</dbReference>
<keyword evidence="6" id="KW-0004">4Fe-4S</keyword>
<dbReference type="InterPro" id="IPR015797">
    <property type="entry name" value="NUDIX_hydrolase-like_dom_sf"/>
</dbReference>
<dbReference type="GO" id="GO:0006298">
    <property type="term" value="P:mismatch repair"/>
    <property type="evidence" value="ECO:0007669"/>
    <property type="project" value="TreeGrafter"/>
</dbReference>
<dbReference type="SMART" id="SM00478">
    <property type="entry name" value="ENDO3c"/>
    <property type="match status" value="1"/>
</dbReference>
<keyword evidence="17" id="KW-1185">Reference proteome</keyword>
<dbReference type="EC" id="3.2.2.31" evidence="4 14"/>
<comment type="caution">
    <text evidence="16">The sequence shown here is derived from an EMBL/GenBank/DDBJ whole genome shotgun (WGS) entry which is preliminary data.</text>
</comment>
<dbReference type="PANTHER" id="PTHR42944:SF1">
    <property type="entry name" value="ADENINE DNA GLYCOSYLASE"/>
    <property type="match status" value="1"/>
</dbReference>
<dbReference type="InterPro" id="IPR003651">
    <property type="entry name" value="Endonuclease3_FeS-loop_motif"/>
</dbReference>
<proteinExistence type="inferred from homology"/>
<dbReference type="Gene3D" id="3.90.79.10">
    <property type="entry name" value="Nucleoside Triphosphate Pyrophosphohydrolase"/>
    <property type="match status" value="1"/>
</dbReference>
<evidence type="ECO:0000256" key="6">
    <source>
        <dbReference type="ARBA" id="ARBA00022485"/>
    </source>
</evidence>
<name>A0A947D6F1_9HYPH</name>
<dbReference type="GO" id="GO:0034039">
    <property type="term" value="F:8-oxo-7,8-dihydroguanine DNA N-glycosylase activity"/>
    <property type="evidence" value="ECO:0007669"/>
    <property type="project" value="TreeGrafter"/>
</dbReference>
<dbReference type="EMBL" id="JAHHZF010000011">
    <property type="protein sequence ID" value="MBT9291930.1"/>
    <property type="molecule type" value="Genomic_DNA"/>
</dbReference>
<keyword evidence="12" id="KW-0234">DNA repair</keyword>
<dbReference type="GO" id="GO:0000701">
    <property type="term" value="F:purine-specific mismatch base pair DNA N-glycosylase activity"/>
    <property type="evidence" value="ECO:0007669"/>
    <property type="project" value="UniProtKB-EC"/>
</dbReference>
<keyword evidence="8 14" id="KW-0227">DNA damage</keyword>
<dbReference type="InterPro" id="IPR003265">
    <property type="entry name" value="HhH-GPD_domain"/>
</dbReference>
<evidence type="ECO:0000256" key="4">
    <source>
        <dbReference type="ARBA" id="ARBA00012045"/>
    </source>
</evidence>
<evidence type="ECO:0000313" key="17">
    <source>
        <dbReference type="Proteomes" id="UP000766595"/>
    </source>
</evidence>
<evidence type="ECO:0000256" key="13">
    <source>
        <dbReference type="ARBA" id="ARBA00023295"/>
    </source>
</evidence>
<evidence type="ECO:0000256" key="1">
    <source>
        <dbReference type="ARBA" id="ARBA00000843"/>
    </source>
</evidence>
<dbReference type="RefSeq" id="WP_261970456.1">
    <property type="nucleotide sequence ID" value="NZ_JAHHZF010000011.1"/>
</dbReference>
<protein>
    <recommendedName>
        <fullName evidence="5 14">Adenine DNA glycosylase</fullName>
        <ecNumber evidence="4 14">3.2.2.31</ecNumber>
    </recommendedName>
</protein>
<dbReference type="InterPro" id="IPR023170">
    <property type="entry name" value="HhH_base_excis_C"/>
</dbReference>
<dbReference type="PANTHER" id="PTHR42944">
    <property type="entry name" value="ADENINE DNA GLYCOSYLASE"/>
    <property type="match status" value="1"/>
</dbReference>
<reference evidence="16 17" key="1">
    <citation type="submission" date="2021-06" db="EMBL/GenBank/DDBJ databases">
        <authorList>
            <person name="Grouzdev D.S."/>
            <person name="Koziaeva V."/>
        </authorList>
    </citation>
    <scope>NUCLEOTIDE SEQUENCE [LARGE SCALE GENOMIC DNA]</scope>
    <source>
        <strain evidence="16 17">22</strain>
    </source>
</reference>
<evidence type="ECO:0000256" key="8">
    <source>
        <dbReference type="ARBA" id="ARBA00022763"/>
    </source>
</evidence>
<evidence type="ECO:0000256" key="5">
    <source>
        <dbReference type="ARBA" id="ARBA00022023"/>
    </source>
</evidence>
<dbReference type="GO" id="GO:0006284">
    <property type="term" value="P:base-excision repair"/>
    <property type="evidence" value="ECO:0007669"/>
    <property type="project" value="UniProtKB-UniRule"/>
</dbReference>
<keyword evidence="7" id="KW-0479">Metal-binding</keyword>
<dbReference type="InterPro" id="IPR004036">
    <property type="entry name" value="Endonuclease-III-like_CS2"/>
</dbReference>
<dbReference type="CDD" id="cd03431">
    <property type="entry name" value="NUDIX_DNA_Glycosylase_C-MutY"/>
    <property type="match status" value="1"/>
</dbReference>
<dbReference type="AlphaFoldDB" id="A0A947D6F1"/>
<gene>
    <name evidence="16" type="primary">mutY</name>
    <name evidence="16" type="ORF">KL771_20870</name>
</gene>
<evidence type="ECO:0000256" key="2">
    <source>
        <dbReference type="ARBA" id="ARBA00002933"/>
    </source>
</evidence>
<dbReference type="FunFam" id="1.10.340.30:FF:000002">
    <property type="entry name" value="Adenine DNA glycosylase"/>
    <property type="match status" value="1"/>
</dbReference>
<accession>A0A947D6F1</accession>
<dbReference type="InterPro" id="IPR044298">
    <property type="entry name" value="MIG/MutY"/>
</dbReference>
<dbReference type="InterPro" id="IPR000445">
    <property type="entry name" value="HhH_motif"/>
</dbReference>
<evidence type="ECO:0000256" key="7">
    <source>
        <dbReference type="ARBA" id="ARBA00022723"/>
    </source>
</evidence>
<dbReference type="Pfam" id="PF00633">
    <property type="entry name" value="HHH"/>
    <property type="match status" value="1"/>
</dbReference>
<dbReference type="NCBIfam" id="TIGR01084">
    <property type="entry name" value="mutY"/>
    <property type="match status" value="1"/>
</dbReference>
<evidence type="ECO:0000256" key="9">
    <source>
        <dbReference type="ARBA" id="ARBA00022801"/>
    </source>
</evidence>
<feature type="domain" description="HhH-GPD" evidence="15">
    <location>
        <begin position="47"/>
        <end position="196"/>
    </location>
</feature>
<keyword evidence="11" id="KW-0411">Iron-sulfur</keyword>
<comment type="similarity">
    <text evidence="3 14">Belongs to the Nth/MutY family.</text>
</comment>
<comment type="catalytic activity">
    <reaction evidence="1 14">
        <text>Hydrolyzes free adenine bases from 7,8-dihydro-8-oxoguanine:adenine mismatched double-stranded DNA, leaving an apurinic site.</text>
        <dbReference type="EC" id="3.2.2.31"/>
    </reaction>
</comment>
<dbReference type="Pfam" id="PF10576">
    <property type="entry name" value="EndIII_4Fe-2S"/>
    <property type="match status" value="1"/>
</dbReference>
<comment type="function">
    <text evidence="2">Adenine glycosylase active on G-A mispairs. MutY also corrects error-prone DNA synthesis past GO lesions which are due to the oxidatively damaged form of guanine: 7,8-dihydro-8-oxoguanine (8-oxo-dGTP).</text>
</comment>
<keyword evidence="13 14" id="KW-0326">Glycosidase</keyword>
<evidence type="ECO:0000256" key="3">
    <source>
        <dbReference type="ARBA" id="ARBA00008343"/>
    </source>
</evidence>
<dbReference type="GO" id="GO:0046872">
    <property type="term" value="F:metal ion binding"/>
    <property type="evidence" value="ECO:0007669"/>
    <property type="project" value="UniProtKB-UniRule"/>
</dbReference>
<dbReference type="SUPFAM" id="SSF55811">
    <property type="entry name" value="Nudix"/>
    <property type="match status" value="1"/>
</dbReference>
<sequence>MTTRPDSAALLAWYDRHHRRLPWRIGPADRAAGAKPDPYRIWLSEIMLQQTTVTAVKPYFDAFLARWPQVSDLAAADEAEVMKAWAGLGYYSRARNLKACADAVVERHGGRFPDTEAALLTLPGIGAYTAAAIAAIAFDRPATVVDGNVERVVSRLFTVEEPLPDAKPALKRLAATLTPKRRAGDFAQAMMDLGATLCTPRKPSCALCPWSDACLGRAAGAPETYPRKRAKAERPTRRGIAYVAMRADGAVLLRRRPPKGLLGGMSEVPSTDWTPAAALPAESPPLPGNWAAAGRIEHTFTHFHLILEVRLARRPVGDPAPDGYWWSTAADLAGEALPSVMRKVVDAAQKASGS</sequence>
<dbReference type="CDD" id="cd00056">
    <property type="entry name" value="ENDO3c"/>
    <property type="match status" value="1"/>
</dbReference>
<dbReference type="SUPFAM" id="SSF48150">
    <property type="entry name" value="DNA-glycosylase"/>
    <property type="match status" value="1"/>
</dbReference>
<comment type="cofactor">
    <cofactor evidence="14">
        <name>[4Fe-4S] cluster</name>
        <dbReference type="ChEBI" id="CHEBI:49883"/>
    </cofactor>
    <text evidence="14">Binds 1 [4Fe-4S] cluster.</text>
</comment>
<dbReference type="PROSITE" id="PS01155">
    <property type="entry name" value="ENDONUCLEASE_III_2"/>
    <property type="match status" value="1"/>
</dbReference>
<keyword evidence="9" id="KW-0378">Hydrolase</keyword>
<organism evidence="16 17">
    <name type="scientific">Prosthecodimorpha staleyi</name>
    <dbReference type="NCBI Taxonomy" id="2840188"/>
    <lineage>
        <taxon>Bacteria</taxon>
        <taxon>Pseudomonadati</taxon>
        <taxon>Pseudomonadota</taxon>
        <taxon>Alphaproteobacteria</taxon>
        <taxon>Hyphomicrobiales</taxon>
        <taxon>Ancalomicrobiaceae</taxon>
        <taxon>Prosthecodimorpha</taxon>
    </lineage>
</organism>
<keyword evidence="10 14" id="KW-0408">Iron</keyword>
<dbReference type="GO" id="GO:0035485">
    <property type="term" value="F:adenine/guanine mispair binding"/>
    <property type="evidence" value="ECO:0007669"/>
    <property type="project" value="TreeGrafter"/>
</dbReference>
<evidence type="ECO:0000259" key="15">
    <source>
        <dbReference type="SMART" id="SM00478"/>
    </source>
</evidence>
<dbReference type="InterPro" id="IPR005760">
    <property type="entry name" value="A/G_AdeGlyc_MutY"/>
</dbReference>
<dbReference type="InterPro" id="IPR029119">
    <property type="entry name" value="MutY_C"/>
</dbReference>
<evidence type="ECO:0000256" key="10">
    <source>
        <dbReference type="ARBA" id="ARBA00023004"/>
    </source>
</evidence>
<evidence type="ECO:0000256" key="11">
    <source>
        <dbReference type="ARBA" id="ARBA00023014"/>
    </source>
</evidence>
<dbReference type="Proteomes" id="UP000766595">
    <property type="component" value="Unassembled WGS sequence"/>
</dbReference>
<dbReference type="GO" id="GO:0051539">
    <property type="term" value="F:4 iron, 4 sulfur cluster binding"/>
    <property type="evidence" value="ECO:0007669"/>
    <property type="project" value="UniProtKB-UniRule"/>
</dbReference>
<evidence type="ECO:0000256" key="12">
    <source>
        <dbReference type="ARBA" id="ARBA00023204"/>
    </source>
</evidence>